<organism evidence="1 2">
    <name type="scientific">Tepidiforma thermophila (strain KCTC 52669 / CGMCC 1.13589 / G233)</name>
    <dbReference type="NCBI Taxonomy" id="2761530"/>
    <lineage>
        <taxon>Bacteria</taxon>
        <taxon>Bacillati</taxon>
        <taxon>Chloroflexota</taxon>
        <taxon>Tepidiformia</taxon>
        <taxon>Tepidiformales</taxon>
        <taxon>Tepidiformaceae</taxon>
        <taxon>Tepidiforma</taxon>
    </lineage>
</organism>
<dbReference type="Proteomes" id="UP000223071">
    <property type="component" value="Unassembled WGS sequence"/>
</dbReference>
<dbReference type="AlphaFoldDB" id="A0A2A9HDK5"/>
<protein>
    <submittedName>
        <fullName evidence="1">Uncharacterized protein</fullName>
    </submittedName>
</protein>
<keyword evidence="2" id="KW-1185">Reference proteome</keyword>
<accession>A0A2A9HDK5</accession>
<dbReference type="RefSeq" id="WP_098503487.1">
    <property type="nucleotide sequence ID" value="NZ_PDJQ01000001.1"/>
</dbReference>
<reference evidence="1 2" key="1">
    <citation type="submission" date="2017-09" db="EMBL/GenBank/DDBJ databases">
        <title>Sequencing the genomes of two abundant thermophiles in Great Basin hot springs: Thermocrinis jamiesonii and novel Chloroflexi Thermoflexus hugenholtzii.</title>
        <authorList>
            <person name="Hedlund B."/>
        </authorList>
    </citation>
    <scope>NUCLEOTIDE SEQUENCE [LARGE SCALE GENOMIC DNA]</scope>
    <source>
        <strain evidence="1 2">G233</strain>
    </source>
</reference>
<evidence type="ECO:0000313" key="2">
    <source>
        <dbReference type="Proteomes" id="UP000223071"/>
    </source>
</evidence>
<dbReference type="EMBL" id="PDJQ01000001">
    <property type="protein sequence ID" value="PFG74074.1"/>
    <property type="molecule type" value="Genomic_DNA"/>
</dbReference>
<sequence length="112" mass="12334">MSAPYPPLQKYIAHVAVRFYRSGGVELALVPLLRESAPFTRSAGDGYFLVALIGEPGTAYPLDLRSPAALDPAYLAAKFRLDRRGYGYTPEELAAVLRLIADDLHREEALDQ</sequence>
<gene>
    <name evidence="1" type="ORF">A9A59_1282</name>
</gene>
<proteinExistence type="predicted"/>
<name>A0A2A9HDK5_TEPT2</name>
<evidence type="ECO:0000313" key="1">
    <source>
        <dbReference type="EMBL" id="PFG74074.1"/>
    </source>
</evidence>
<comment type="caution">
    <text evidence="1">The sequence shown here is derived from an EMBL/GenBank/DDBJ whole genome shotgun (WGS) entry which is preliminary data.</text>
</comment>